<accession>A0A919P457</accession>
<feature type="compositionally biased region" description="Basic residues" evidence="1">
    <location>
        <begin position="31"/>
        <end position="44"/>
    </location>
</feature>
<reference evidence="2" key="1">
    <citation type="submission" date="2021-01" db="EMBL/GenBank/DDBJ databases">
        <title>Whole genome shotgun sequence of Cellulomonas chitinilytica NBRC 110799.</title>
        <authorList>
            <person name="Komaki H."/>
            <person name="Tamura T."/>
        </authorList>
    </citation>
    <scope>NUCLEOTIDE SEQUENCE</scope>
    <source>
        <strain evidence="2">NBRC 110799</strain>
    </source>
</reference>
<dbReference type="AlphaFoldDB" id="A0A919P457"/>
<dbReference type="RefSeq" id="WP_203750564.1">
    <property type="nucleotide sequence ID" value="NZ_BONK01000004.1"/>
</dbReference>
<comment type="caution">
    <text evidence="2">The sequence shown here is derived from an EMBL/GenBank/DDBJ whole genome shotgun (WGS) entry which is preliminary data.</text>
</comment>
<proteinExistence type="predicted"/>
<name>A0A919P457_9CELL</name>
<feature type="compositionally biased region" description="Low complexity" evidence="1">
    <location>
        <begin position="1"/>
        <end position="30"/>
    </location>
</feature>
<protein>
    <submittedName>
        <fullName evidence="2">Uncharacterized protein</fullName>
    </submittedName>
</protein>
<dbReference type="EMBL" id="BONK01000004">
    <property type="protein sequence ID" value="GIG20729.1"/>
    <property type="molecule type" value="Genomic_DNA"/>
</dbReference>
<evidence type="ECO:0000313" key="3">
    <source>
        <dbReference type="Proteomes" id="UP000632740"/>
    </source>
</evidence>
<sequence>MACPPTSSSRPTPARPSATSRKPSRASTASRRARRRRGAAKRNGHLLLAEAETSTWGSSWPLVADVRNGRRGLVLQPDHLDGDALFRTPFPRMARAEFPVGRGVYVESGRLRRVQIPVAD</sequence>
<keyword evidence="3" id="KW-1185">Reference proteome</keyword>
<evidence type="ECO:0000313" key="2">
    <source>
        <dbReference type="EMBL" id="GIG20729.1"/>
    </source>
</evidence>
<gene>
    <name evidence="2" type="ORF">Cch01nite_14530</name>
</gene>
<dbReference type="Proteomes" id="UP000632740">
    <property type="component" value="Unassembled WGS sequence"/>
</dbReference>
<organism evidence="2 3">
    <name type="scientific">Cellulomonas chitinilytica</name>
    <dbReference type="NCBI Taxonomy" id="398759"/>
    <lineage>
        <taxon>Bacteria</taxon>
        <taxon>Bacillati</taxon>
        <taxon>Actinomycetota</taxon>
        <taxon>Actinomycetes</taxon>
        <taxon>Micrococcales</taxon>
        <taxon>Cellulomonadaceae</taxon>
        <taxon>Cellulomonas</taxon>
    </lineage>
</organism>
<feature type="region of interest" description="Disordered" evidence="1">
    <location>
        <begin position="1"/>
        <end position="44"/>
    </location>
</feature>
<evidence type="ECO:0000256" key="1">
    <source>
        <dbReference type="SAM" id="MobiDB-lite"/>
    </source>
</evidence>